<evidence type="ECO:0000313" key="3">
    <source>
        <dbReference type="Proteomes" id="UP000698800"/>
    </source>
</evidence>
<accession>A0A9P8IGU7</accession>
<protein>
    <submittedName>
        <fullName evidence="2">Uncharacterized protein</fullName>
    </submittedName>
</protein>
<reference evidence="2" key="1">
    <citation type="submission" date="2021-03" db="EMBL/GenBank/DDBJ databases">
        <title>Comparative genomics and phylogenomic investigation of the class Geoglossomycetes provide insights into ecological specialization and systematics.</title>
        <authorList>
            <person name="Melie T."/>
            <person name="Pirro S."/>
            <person name="Miller A.N."/>
            <person name="Quandt A."/>
        </authorList>
    </citation>
    <scope>NUCLEOTIDE SEQUENCE</scope>
    <source>
        <strain evidence="2">GBOQ0MN5Z8</strain>
    </source>
</reference>
<comment type="caution">
    <text evidence="2">The sequence shown here is derived from an EMBL/GenBank/DDBJ whole genome shotgun (WGS) entry which is preliminary data.</text>
</comment>
<proteinExistence type="predicted"/>
<gene>
    <name evidence="2" type="ORF">FGG08_000150</name>
</gene>
<feature type="compositionally biased region" description="Basic and acidic residues" evidence="1">
    <location>
        <begin position="46"/>
        <end position="64"/>
    </location>
</feature>
<feature type="compositionally biased region" description="Basic and acidic residues" evidence="1">
    <location>
        <begin position="14"/>
        <end position="25"/>
    </location>
</feature>
<dbReference type="Proteomes" id="UP000698800">
    <property type="component" value="Unassembled WGS sequence"/>
</dbReference>
<organism evidence="2 3">
    <name type="scientific">Glutinoglossum americanum</name>
    <dbReference type="NCBI Taxonomy" id="1670608"/>
    <lineage>
        <taxon>Eukaryota</taxon>
        <taxon>Fungi</taxon>
        <taxon>Dikarya</taxon>
        <taxon>Ascomycota</taxon>
        <taxon>Pezizomycotina</taxon>
        <taxon>Geoglossomycetes</taxon>
        <taxon>Geoglossales</taxon>
        <taxon>Geoglossaceae</taxon>
        <taxon>Glutinoglossum</taxon>
    </lineage>
</organism>
<keyword evidence="3" id="KW-1185">Reference proteome</keyword>
<feature type="compositionally biased region" description="Acidic residues" evidence="1">
    <location>
        <begin position="28"/>
        <end position="45"/>
    </location>
</feature>
<sequence length="64" mass="7277">MAIHYELEERKKLKGRLDEHADRNDVGLGDDDNDGDDEGYTEGENGETHPEPKLTYSKREGQMA</sequence>
<name>A0A9P8IGU7_9PEZI</name>
<dbReference type="EMBL" id="JAGHQL010000002">
    <property type="protein sequence ID" value="KAH0547661.1"/>
    <property type="molecule type" value="Genomic_DNA"/>
</dbReference>
<dbReference type="AlphaFoldDB" id="A0A9P8IGU7"/>
<evidence type="ECO:0000313" key="2">
    <source>
        <dbReference type="EMBL" id="KAH0547661.1"/>
    </source>
</evidence>
<evidence type="ECO:0000256" key="1">
    <source>
        <dbReference type="SAM" id="MobiDB-lite"/>
    </source>
</evidence>
<feature type="region of interest" description="Disordered" evidence="1">
    <location>
        <begin position="14"/>
        <end position="64"/>
    </location>
</feature>